<proteinExistence type="inferred from homology"/>
<evidence type="ECO:0000313" key="5">
    <source>
        <dbReference type="EMBL" id="MBE2998485.1"/>
    </source>
</evidence>
<evidence type="ECO:0000256" key="3">
    <source>
        <dbReference type="ARBA" id="ARBA00022741"/>
    </source>
</evidence>
<dbReference type="Gene3D" id="3.40.1190.10">
    <property type="entry name" value="Mur-like, catalytic domain"/>
    <property type="match status" value="1"/>
</dbReference>
<dbReference type="InterPro" id="IPR001645">
    <property type="entry name" value="Folylpolyglutamate_synth"/>
</dbReference>
<dbReference type="SUPFAM" id="SSF53623">
    <property type="entry name" value="MurD-like peptide ligases, catalytic domain"/>
    <property type="match status" value="1"/>
</dbReference>
<dbReference type="InterPro" id="IPR036565">
    <property type="entry name" value="Mur-like_cat_sf"/>
</dbReference>
<reference evidence="5 6" key="1">
    <citation type="submission" date="2020-09" db="EMBL/GenBank/DDBJ databases">
        <title>Diversity and distribution of actinomycetes associated with coral in the coast of Hainan.</title>
        <authorList>
            <person name="Li F."/>
        </authorList>
    </citation>
    <scope>NUCLEOTIDE SEQUENCE [LARGE SCALE GENOMIC DNA]</scope>
    <source>
        <strain evidence="5 6">HNM0947</strain>
    </source>
</reference>
<dbReference type="Proteomes" id="UP000806528">
    <property type="component" value="Unassembled WGS sequence"/>
</dbReference>
<evidence type="ECO:0000256" key="2">
    <source>
        <dbReference type="ARBA" id="ARBA00022598"/>
    </source>
</evidence>
<evidence type="ECO:0008006" key="7">
    <source>
        <dbReference type="Google" id="ProtNLM"/>
    </source>
</evidence>
<evidence type="ECO:0000313" key="6">
    <source>
        <dbReference type="Proteomes" id="UP000806528"/>
    </source>
</evidence>
<keyword evidence="2" id="KW-0436">Ligase</keyword>
<gene>
    <name evidence="5" type="ORF">IDM40_07175</name>
</gene>
<evidence type="ECO:0000256" key="1">
    <source>
        <dbReference type="ARBA" id="ARBA00008276"/>
    </source>
</evidence>
<name>A0ABR9P3V0_9ACTN</name>
<organism evidence="5 6">
    <name type="scientific">Nocardiopsis coralli</name>
    <dbReference type="NCBI Taxonomy" id="2772213"/>
    <lineage>
        <taxon>Bacteria</taxon>
        <taxon>Bacillati</taxon>
        <taxon>Actinomycetota</taxon>
        <taxon>Actinomycetes</taxon>
        <taxon>Streptosporangiales</taxon>
        <taxon>Nocardiopsidaceae</taxon>
        <taxon>Nocardiopsis</taxon>
    </lineage>
</organism>
<keyword evidence="3" id="KW-0547">Nucleotide-binding</keyword>
<dbReference type="RefSeq" id="WP_193121133.1">
    <property type="nucleotide sequence ID" value="NZ_JADBGI010000005.1"/>
</dbReference>
<dbReference type="PANTHER" id="PTHR11136">
    <property type="entry name" value="FOLYLPOLYGLUTAMATE SYNTHASE-RELATED"/>
    <property type="match status" value="1"/>
</dbReference>
<keyword evidence="6" id="KW-1185">Reference proteome</keyword>
<dbReference type="PANTHER" id="PTHR11136:SF0">
    <property type="entry name" value="DIHYDROFOLATE SYNTHETASE-RELATED"/>
    <property type="match status" value="1"/>
</dbReference>
<comment type="caution">
    <text evidence="5">The sequence shown here is derived from an EMBL/GenBank/DDBJ whole genome shotgun (WGS) entry which is preliminary data.</text>
</comment>
<dbReference type="EMBL" id="JADBGI010000005">
    <property type="protein sequence ID" value="MBE2998485.1"/>
    <property type="molecule type" value="Genomic_DNA"/>
</dbReference>
<keyword evidence="4" id="KW-0067">ATP-binding</keyword>
<evidence type="ECO:0000256" key="4">
    <source>
        <dbReference type="ARBA" id="ARBA00022840"/>
    </source>
</evidence>
<sequence length="416" mass="43503">MPRLDPFFAEWSARRPGQRRSLDRADALLRELGLDRPRVPVVGVVGSKGKGTTATYASAALSAAAIGNVLVTGPSFRSYRERVRHDGTSVTEEELAGLASELDRGRLSLPPVEEFGGYLAPSGMFLMAGLLHARNTGARVCVLEAGMGGHRDELRLIGPEVVAMGKVFGEHLGVLGDTVPEIAREKAGVAGVHTQSLVSLPQTSEVEDAIGDALAEATGDAVRAETVDPDTQDAWPPPDLRPPGLSAASGVLGVAAADRMLGLLGEDRAPDGLLTRVLESVRLPARLSRHPVPGHAGEVIVDSAINGEGVAAALAHARAVWGGVDHVLLCLPDHKDVAGAEEALAGLRVTAVRLPEAHLRFDHALPDHWSRIDADAVTPGAVAALGDRVLALGTVYFTGRVLEAVEAPTDTLFGRG</sequence>
<protein>
    <recommendedName>
        <fullName evidence="7">Folylpolyglutamate synthase</fullName>
    </recommendedName>
</protein>
<accession>A0ABR9P3V0</accession>
<comment type="similarity">
    <text evidence="1">Belongs to the folylpolyglutamate synthase family.</text>
</comment>